<sequence>MATREEQALRLQFGHEHAAALPWTDDRAALIGVDGGVVYPAHVEQHSAIAQMAGGKTVPTGHDAHLMAIDRGVADGADNVVSTDSLNDHLGVAIRYAPMPHGAAASRLVPVTAPEEVPPGR</sequence>
<name>A0A655D8D9_MYCTX</name>
<accession>A0A655D8D9</accession>
<organism evidence="1 2">
    <name type="scientific">Mycobacterium tuberculosis</name>
    <dbReference type="NCBI Taxonomy" id="1773"/>
    <lineage>
        <taxon>Bacteria</taxon>
        <taxon>Bacillati</taxon>
        <taxon>Actinomycetota</taxon>
        <taxon>Actinomycetes</taxon>
        <taxon>Mycobacteriales</taxon>
        <taxon>Mycobacteriaceae</taxon>
        <taxon>Mycobacterium</taxon>
        <taxon>Mycobacterium tuberculosis complex</taxon>
    </lineage>
</organism>
<reference evidence="2" key="1">
    <citation type="submission" date="2015-03" db="EMBL/GenBank/DDBJ databases">
        <authorList>
            <consortium name="Pathogen Informatics"/>
        </authorList>
    </citation>
    <scope>NUCLEOTIDE SEQUENCE [LARGE SCALE GENOMIC DNA]</scope>
    <source>
        <strain evidence="2">N09902308</strain>
    </source>
</reference>
<protein>
    <submittedName>
        <fullName evidence="1">Uncharacterized protein</fullName>
    </submittedName>
</protein>
<proteinExistence type="predicted"/>
<gene>
    <name evidence="1" type="ORF">ERS007739_02165</name>
</gene>
<evidence type="ECO:0000313" key="2">
    <source>
        <dbReference type="Proteomes" id="UP000039021"/>
    </source>
</evidence>
<dbReference type="Proteomes" id="UP000039021">
    <property type="component" value="Unassembled WGS sequence"/>
</dbReference>
<dbReference type="EMBL" id="CSBK01000945">
    <property type="protein sequence ID" value="COY13030.1"/>
    <property type="molecule type" value="Genomic_DNA"/>
</dbReference>
<evidence type="ECO:0000313" key="1">
    <source>
        <dbReference type="EMBL" id="COY13030.1"/>
    </source>
</evidence>
<dbReference type="AlphaFoldDB" id="A0A655D8D9"/>
<comment type="caution">
    <text evidence="1">The sequence shown here is derived from an EMBL/GenBank/DDBJ whole genome shotgun (WGS) entry which is preliminary data.</text>
</comment>